<reference evidence="3 4" key="1">
    <citation type="journal article" date="2024" name="Plant J.">
        <title>Genome sequences and population genomics reveal climatic adaptation and genomic divergence between two closely related sweetgum species.</title>
        <authorList>
            <person name="Xu W.Q."/>
            <person name="Ren C.Q."/>
            <person name="Zhang X.Y."/>
            <person name="Comes H.P."/>
            <person name="Liu X.H."/>
            <person name="Li Y.G."/>
            <person name="Kettle C.J."/>
            <person name="Jalonen R."/>
            <person name="Gaisberger H."/>
            <person name="Ma Y.Z."/>
            <person name="Qiu Y.X."/>
        </authorList>
    </citation>
    <scope>NUCLEOTIDE SEQUENCE [LARGE SCALE GENOMIC DNA]</scope>
    <source>
        <strain evidence="3">Hangzhou</strain>
    </source>
</reference>
<keyword evidence="4" id="KW-1185">Reference proteome</keyword>
<dbReference type="InterPro" id="IPR050942">
    <property type="entry name" value="F-box_BR-signaling"/>
</dbReference>
<dbReference type="AlphaFoldDB" id="A0AAP0S2K8"/>
<dbReference type="PANTHER" id="PTHR44259">
    <property type="entry name" value="OS07G0183000 PROTEIN-RELATED"/>
    <property type="match status" value="1"/>
</dbReference>
<gene>
    <name evidence="3" type="ORF">L1049_008148</name>
</gene>
<protein>
    <recommendedName>
        <fullName evidence="5">F-box protein</fullName>
    </recommendedName>
</protein>
<comment type="caution">
    <text evidence="3">The sequence shown here is derived from an EMBL/GenBank/DDBJ whole genome shotgun (WGS) entry which is preliminary data.</text>
</comment>
<evidence type="ECO:0000313" key="4">
    <source>
        <dbReference type="Proteomes" id="UP001415857"/>
    </source>
</evidence>
<evidence type="ECO:0008006" key="5">
    <source>
        <dbReference type="Google" id="ProtNLM"/>
    </source>
</evidence>
<dbReference type="Proteomes" id="UP001415857">
    <property type="component" value="Unassembled WGS sequence"/>
</dbReference>
<dbReference type="Gene3D" id="1.20.1280.50">
    <property type="match status" value="1"/>
</dbReference>
<dbReference type="Pfam" id="PF12937">
    <property type="entry name" value="F-box-like"/>
    <property type="match status" value="1"/>
</dbReference>
<organism evidence="3 4">
    <name type="scientific">Liquidambar formosana</name>
    <name type="common">Formosan gum</name>
    <dbReference type="NCBI Taxonomy" id="63359"/>
    <lineage>
        <taxon>Eukaryota</taxon>
        <taxon>Viridiplantae</taxon>
        <taxon>Streptophyta</taxon>
        <taxon>Embryophyta</taxon>
        <taxon>Tracheophyta</taxon>
        <taxon>Spermatophyta</taxon>
        <taxon>Magnoliopsida</taxon>
        <taxon>eudicotyledons</taxon>
        <taxon>Gunneridae</taxon>
        <taxon>Pentapetalae</taxon>
        <taxon>Saxifragales</taxon>
        <taxon>Altingiaceae</taxon>
        <taxon>Liquidambar</taxon>
    </lineage>
</organism>
<dbReference type="SUPFAM" id="SSF81383">
    <property type="entry name" value="F-box domain"/>
    <property type="match status" value="1"/>
</dbReference>
<dbReference type="CDD" id="cd09917">
    <property type="entry name" value="F-box_SF"/>
    <property type="match status" value="1"/>
</dbReference>
<feature type="domain" description="KIB1-4 beta-propeller" evidence="1">
    <location>
        <begin position="80"/>
        <end position="356"/>
    </location>
</feature>
<dbReference type="InterPro" id="IPR001810">
    <property type="entry name" value="F-box_dom"/>
</dbReference>
<evidence type="ECO:0000259" key="1">
    <source>
        <dbReference type="Pfam" id="PF03478"/>
    </source>
</evidence>
<dbReference type="InterPro" id="IPR005174">
    <property type="entry name" value="KIB1-4_b-propeller"/>
</dbReference>
<name>A0AAP0S2K8_LIQFO</name>
<proteinExistence type="predicted"/>
<evidence type="ECO:0000313" key="3">
    <source>
        <dbReference type="EMBL" id="KAK9289986.1"/>
    </source>
</evidence>
<dbReference type="PANTHER" id="PTHR44259:SF108">
    <property type="entry name" value="F-BOX PROTEIN SKIP23-LIKE"/>
    <property type="match status" value="1"/>
</dbReference>
<dbReference type="EMBL" id="JBBPBK010000002">
    <property type="protein sequence ID" value="KAK9289986.1"/>
    <property type="molecule type" value="Genomic_DNA"/>
</dbReference>
<evidence type="ECO:0000259" key="2">
    <source>
        <dbReference type="Pfam" id="PF12937"/>
    </source>
</evidence>
<accession>A0AAP0S2K8</accession>
<feature type="domain" description="F-box" evidence="2">
    <location>
        <begin position="18"/>
        <end position="54"/>
    </location>
</feature>
<dbReference type="InterPro" id="IPR036047">
    <property type="entry name" value="F-box-like_dom_sf"/>
</dbReference>
<dbReference type="Pfam" id="PF03478">
    <property type="entry name" value="Beta-prop_KIB1-4"/>
    <property type="match status" value="1"/>
</dbReference>
<sequence length="386" mass="44680">MIFLARSLSNRRCSMADWTQLPYDLITTIANYLTSVEDFLAFSSVCRSWRSVYSNKNWTPGPQFPWLMLSEKRNDETRGFFSFDQSKLYELALPEIRGRRCWGSSHGWLVTAGFDLEIELFNPVTRVRIALPPQFEFPKQPKMGMVLDWSRFVYKAIVIKRLLDSRKIDDEYVVMAIYGLERRLAFARPGYNSWVAVKNSSCASFRDVAYFEGCIFALCEMGSLLLCEIDGPDAPRAVQIGSPLGYDLGRWDQLYLVESSGDLLMVIRHDYDIWTEYYYETVDFTVYKFNFDTGNWTEVKDLGDRALFVGHCCSMSLSTSNIVNCQPNSIYFTVDKLKRWWIYEVKQTGRDMGIYNMADKSIKNLYSGVDSPSYYSCPIWVMPALS</sequence>